<dbReference type="Gene3D" id="3.30.450.20">
    <property type="entry name" value="PAS domain"/>
    <property type="match status" value="1"/>
</dbReference>
<dbReference type="InterPro" id="IPR000014">
    <property type="entry name" value="PAS"/>
</dbReference>
<dbReference type="SMART" id="SM00267">
    <property type="entry name" value="GGDEF"/>
    <property type="match status" value="1"/>
</dbReference>
<dbReference type="SUPFAM" id="SSF141868">
    <property type="entry name" value="EAL domain-like"/>
    <property type="match status" value="1"/>
</dbReference>
<dbReference type="InterPro" id="IPR001633">
    <property type="entry name" value="EAL_dom"/>
</dbReference>
<feature type="domain" description="EAL" evidence="2">
    <location>
        <begin position="506"/>
        <end position="760"/>
    </location>
</feature>
<dbReference type="InterPro" id="IPR000160">
    <property type="entry name" value="GGDEF_dom"/>
</dbReference>
<dbReference type="Proteomes" id="UP000294656">
    <property type="component" value="Unassembled WGS sequence"/>
</dbReference>
<evidence type="ECO:0000256" key="1">
    <source>
        <dbReference type="SAM" id="Phobius"/>
    </source>
</evidence>
<evidence type="ECO:0000313" key="4">
    <source>
        <dbReference type="EMBL" id="TDO97574.1"/>
    </source>
</evidence>
<dbReference type="Gene3D" id="3.20.20.450">
    <property type="entry name" value="EAL domain"/>
    <property type="match status" value="1"/>
</dbReference>
<sequence length="767" mass="87725">MLITINYLAHISNFFMKYTFNFRIFLTLIISTVFIMSVFVAARFHFSSIEFDKDLNFQIAQSANRIGEAVKPAIWTLFSSSVKRSFSDEFSSSLLDSELQNKFLKGIVVYSQFGRRYMGRVKVNQSTAPYSTSMREKLLSESDLVSSYPIKIETMTFGRVELFIDLKDHKEAQFRSLMIELLQIGIVSIFFVFILYFSIKKALAEPVSRLQVARKTFESMGEGVVFTNSDGYIYDSNPAFLTFLKTTNNAITNKHIDDFLLTTFSQIKKLINENPSQASWTGESECLLETHKIPVWLIVTQISSKKSDVSDEYAFIVNDISEDKEQREKLRKLAYYDVLTGLPNRQFFEREIENRIQEAKSKHRKVGLIFIDLDNFKHINDGLGHESGDIVITEAGTRLQQNIKEGCFLARLGGDEFTIIADDIISDDCLETLANNLIKAFHKPFIIHEVGYKVSISVGLSTFPTDAADKKNLIKNSDIAMYNAKRLGKSQYSFFSHALNDEFTHHLDVYRDIESALEKQEFTLYFQPKIDLIDDKIVAAEALIRWIKQDGSLIRPDKFIPIAEETKQIIPIGEWVIQQAIAQLLSWKNTELSELSISVNLSTVQLYDENIVHYLKENLQESGIRPDLLEIEITESSIIKNMERAIDILNQIKSLGVKLSLDDFGTGYSSLSYLQRLPVDTLKIDRSFIATATKENVSGKILKTIIELAQSLSMEVVAEGVEDIEHHQLIVMHHCQYGQGYYYSPPMAEDTFERYARDNQKQLTVIQ</sequence>
<dbReference type="Pfam" id="PF13426">
    <property type="entry name" value="PAS_9"/>
    <property type="match status" value="1"/>
</dbReference>
<evidence type="ECO:0000259" key="3">
    <source>
        <dbReference type="PROSITE" id="PS50887"/>
    </source>
</evidence>
<dbReference type="EMBL" id="SNXC01000012">
    <property type="protein sequence ID" value="TDO97574.1"/>
    <property type="molecule type" value="Genomic_DNA"/>
</dbReference>
<evidence type="ECO:0000259" key="2">
    <source>
        <dbReference type="PROSITE" id="PS50883"/>
    </source>
</evidence>
<dbReference type="PANTHER" id="PTHR44757:SF2">
    <property type="entry name" value="BIOFILM ARCHITECTURE MAINTENANCE PROTEIN MBAA"/>
    <property type="match status" value="1"/>
</dbReference>
<accession>A0A4R6M8A2</accession>
<comment type="caution">
    <text evidence="4">The sequence shown here is derived from an EMBL/GenBank/DDBJ whole genome shotgun (WGS) entry which is preliminary data.</text>
</comment>
<dbReference type="PROSITE" id="PS50883">
    <property type="entry name" value="EAL"/>
    <property type="match status" value="1"/>
</dbReference>
<dbReference type="InterPro" id="IPR035965">
    <property type="entry name" value="PAS-like_dom_sf"/>
</dbReference>
<feature type="transmembrane region" description="Helical" evidence="1">
    <location>
        <begin position="177"/>
        <end position="199"/>
    </location>
</feature>
<dbReference type="PROSITE" id="PS50887">
    <property type="entry name" value="GGDEF"/>
    <property type="match status" value="1"/>
</dbReference>
<keyword evidence="1" id="KW-1133">Transmembrane helix</keyword>
<keyword evidence="1" id="KW-0812">Transmembrane</keyword>
<organism evidence="4 5">
    <name type="scientific">Marinomonas balearica</name>
    <dbReference type="NCBI Taxonomy" id="491947"/>
    <lineage>
        <taxon>Bacteria</taxon>
        <taxon>Pseudomonadati</taxon>
        <taxon>Pseudomonadota</taxon>
        <taxon>Gammaproteobacteria</taxon>
        <taxon>Oceanospirillales</taxon>
        <taxon>Oceanospirillaceae</taxon>
        <taxon>Marinomonas</taxon>
    </lineage>
</organism>
<dbReference type="CDD" id="cd01948">
    <property type="entry name" value="EAL"/>
    <property type="match status" value="1"/>
</dbReference>
<name>A0A4R6M8A2_9GAMM</name>
<dbReference type="SUPFAM" id="SSF55073">
    <property type="entry name" value="Nucleotide cyclase"/>
    <property type="match status" value="1"/>
</dbReference>
<dbReference type="InterPro" id="IPR029787">
    <property type="entry name" value="Nucleotide_cyclase"/>
</dbReference>
<dbReference type="Pfam" id="PF00990">
    <property type="entry name" value="GGDEF"/>
    <property type="match status" value="1"/>
</dbReference>
<proteinExistence type="predicted"/>
<dbReference type="SMART" id="SM00052">
    <property type="entry name" value="EAL"/>
    <property type="match status" value="1"/>
</dbReference>
<evidence type="ECO:0000313" key="5">
    <source>
        <dbReference type="Proteomes" id="UP000294656"/>
    </source>
</evidence>
<dbReference type="InterPro" id="IPR043128">
    <property type="entry name" value="Rev_trsase/Diguanyl_cyclase"/>
</dbReference>
<reference evidence="4 5" key="1">
    <citation type="submission" date="2019-03" db="EMBL/GenBank/DDBJ databases">
        <title>Genomic Encyclopedia of Type Strains, Phase III (KMG-III): the genomes of soil and plant-associated and newly described type strains.</title>
        <authorList>
            <person name="Whitman W."/>
        </authorList>
    </citation>
    <scope>NUCLEOTIDE SEQUENCE [LARGE SCALE GENOMIC DNA]</scope>
    <source>
        <strain evidence="4 5">CECT 7378</strain>
    </source>
</reference>
<dbReference type="InterPro" id="IPR035919">
    <property type="entry name" value="EAL_sf"/>
</dbReference>
<dbReference type="PANTHER" id="PTHR44757">
    <property type="entry name" value="DIGUANYLATE CYCLASE DGCP"/>
    <property type="match status" value="1"/>
</dbReference>
<dbReference type="SMART" id="SM00091">
    <property type="entry name" value="PAS"/>
    <property type="match status" value="1"/>
</dbReference>
<keyword evidence="1" id="KW-0472">Membrane</keyword>
<dbReference type="InterPro" id="IPR052155">
    <property type="entry name" value="Biofilm_reg_signaling"/>
</dbReference>
<protein>
    <submittedName>
        <fullName evidence="4">Diguanylate cyclase (GGDEF)-like protein</fullName>
    </submittedName>
</protein>
<dbReference type="Gene3D" id="3.30.70.270">
    <property type="match status" value="1"/>
</dbReference>
<feature type="transmembrane region" description="Helical" evidence="1">
    <location>
        <begin position="20"/>
        <end position="42"/>
    </location>
</feature>
<dbReference type="SUPFAM" id="SSF55785">
    <property type="entry name" value="PYP-like sensor domain (PAS domain)"/>
    <property type="match status" value="1"/>
</dbReference>
<dbReference type="AlphaFoldDB" id="A0A4R6M8A2"/>
<feature type="domain" description="GGDEF" evidence="3">
    <location>
        <begin position="364"/>
        <end position="497"/>
    </location>
</feature>
<keyword evidence="5" id="KW-1185">Reference proteome</keyword>
<gene>
    <name evidence="4" type="ORF">DFP79_2396</name>
</gene>
<dbReference type="NCBIfam" id="TIGR00254">
    <property type="entry name" value="GGDEF"/>
    <property type="match status" value="1"/>
</dbReference>
<dbReference type="Pfam" id="PF00563">
    <property type="entry name" value="EAL"/>
    <property type="match status" value="1"/>
</dbReference>
<dbReference type="CDD" id="cd01949">
    <property type="entry name" value="GGDEF"/>
    <property type="match status" value="1"/>
</dbReference>